<dbReference type="Proteomes" id="UP000254337">
    <property type="component" value="Chromosome"/>
</dbReference>
<dbReference type="EMBL" id="CP029462">
    <property type="protein sequence ID" value="AXL22375.1"/>
    <property type="molecule type" value="Genomic_DNA"/>
</dbReference>
<feature type="transmembrane region" description="Helical" evidence="1">
    <location>
        <begin position="12"/>
        <end position="33"/>
    </location>
</feature>
<dbReference type="KEGG" id="meg:DKB62_05765"/>
<dbReference type="PANTHER" id="PTHR37308:SF1">
    <property type="entry name" value="POLYPRENYL-PHOSPHATE TRANSPORTER"/>
    <property type="match status" value="1"/>
</dbReference>
<feature type="transmembrane region" description="Helical" evidence="1">
    <location>
        <begin position="84"/>
        <end position="102"/>
    </location>
</feature>
<keyword evidence="1" id="KW-0812">Transmembrane</keyword>
<feature type="transmembrane region" description="Helical" evidence="1">
    <location>
        <begin position="145"/>
        <end position="174"/>
    </location>
</feature>
<protein>
    <submittedName>
        <fullName evidence="2">DUF368 domain-containing protein</fullName>
    </submittedName>
</protein>
<sequence>MKHSPIVTFLKGLIVGGTMLVPGVSGGSMAIVLGIYDKLIHAVSALTRLDKASFFFLCAFSAGGGLGIIAFAKPLLHFMETYPIPTSYFFLGAVAGSVPITFRQGNISRLSAKAVLYILLGVVIVALFAAAPIDGLHAQTEVGLFFLILWIVTGFVASIALILPGISVSYLLYLLGVYDQILLAISSLSFSLLIPLGGGVIAGIVATTKLLEKAMSRYPQATYLIILGFVLGSMWELFPGVPTDLLSLVSAVVPLAAGFAVIYTLSKQELS</sequence>
<evidence type="ECO:0000313" key="2">
    <source>
        <dbReference type="EMBL" id="AXL22375.1"/>
    </source>
</evidence>
<keyword evidence="1" id="KW-0472">Membrane</keyword>
<feature type="transmembrane region" description="Helical" evidence="1">
    <location>
        <begin position="114"/>
        <end position="133"/>
    </location>
</feature>
<keyword evidence="1" id="KW-1133">Transmembrane helix</keyword>
<evidence type="ECO:0000313" key="3">
    <source>
        <dbReference type="Proteomes" id="UP000254337"/>
    </source>
</evidence>
<feature type="transmembrane region" description="Helical" evidence="1">
    <location>
        <begin position="218"/>
        <end position="238"/>
    </location>
</feature>
<accession>A0A346B2N2</accession>
<dbReference type="PANTHER" id="PTHR37308">
    <property type="entry name" value="INTEGRAL MEMBRANE PROTEIN"/>
    <property type="match status" value="1"/>
</dbReference>
<dbReference type="AlphaFoldDB" id="A0A346B2N2"/>
<gene>
    <name evidence="2" type="ORF">DKB62_05765</name>
</gene>
<proteinExistence type="predicted"/>
<keyword evidence="3" id="KW-1185">Reference proteome</keyword>
<dbReference type="RefSeq" id="WP_107196157.1">
    <property type="nucleotide sequence ID" value="NZ_CP029462.1"/>
</dbReference>
<dbReference type="Pfam" id="PF04018">
    <property type="entry name" value="VCA0040-like"/>
    <property type="match status" value="1"/>
</dbReference>
<evidence type="ECO:0000256" key="1">
    <source>
        <dbReference type="SAM" id="Phobius"/>
    </source>
</evidence>
<organism evidence="2 3">
    <name type="scientific">Megasphaera stantonii</name>
    <dbReference type="NCBI Taxonomy" id="2144175"/>
    <lineage>
        <taxon>Bacteria</taxon>
        <taxon>Bacillati</taxon>
        <taxon>Bacillota</taxon>
        <taxon>Negativicutes</taxon>
        <taxon>Veillonellales</taxon>
        <taxon>Veillonellaceae</taxon>
        <taxon>Megasphaera</taxon>
    </lineage>
</organism>
<dbReference type="InterPro" id="IPR007163">
    <property type="entry name" value="VCA0040-like"/>
</dbReference>
<name>A0A346B2N2_9FIRM</name>
<feature type="transmembrane region" description="Helical" evidence="1">
    <location>
        <begin position="245"/>
        <end position="265"/>
    </location>
</feature>
<feature type="transmembrane region" description="Helical" evidence="1">
    <location>
        <begin position="54"/>
        <end position="72"/>
    </location>
</feature>
<feature type="transmembrane region" description="Helical" evidence="1">
    <location>
        <begin position="181"/>
        <end position="206"/>
    </location>
</feature>
<dbReference type="OrthoDB" id="9793746at2"/>
<reference evidence="2 3" key="1">
    <citation type="submission" date="2018-05" db="EMBL/GenBank/DDBJ databases">
        <title>Complete genome sequence of Megasphaera sp. AJH120T, isolated from the ceca of a chicken.</title>
        <authorList>
            <person name="Maki J."/>
            <person name="Looft T."/>
        </authorList>
    </citation>
    <scope>NUCLEOTIDE SEQUENCE [LARGE SCALE GENOMIC DNA]</scope>
    <source>
        <strain evidence="2 3">AJH120</strain>
    </source>
</reference>